<dbReference type="EMBL" id="GBRH01232952">
    <property type="protein sequence ID" value="JAD64943.1"/>
    <property type="molecule type" value="Transcribed_RNA"/>
</dbReference>
<dbReference type="AlphaFoldDB" id="A0A0A9BRZ7"/>
<proteinExistence type="predicted"/>
<sequence length="77" mass="8890">MFCHCLVFWLWIFSMPDLCAKRSGRLFICTSLQLASKCCAFVVVKWSSSCFFLLPLRVCARSYVAQHNLTTTNMNDQ</sequence>
<feature type="chain" id="PRO_5002063039" description="Secreted protein" evidence="1">
    <location>
        <begin position="22"/>
        <end position="77"/>
    </location>
</feature>
<feature type="signal peptide" evidence="1">
    <location>
        <begin position="1"/>
        <end position="21"/>
    </location>
</feature>
<accession>A0A0A9BRZ7</accession>
<keyword evidence="1" id="KW-0732">Signal</keyword>
<evidence type="ECO:0000313" key="2">
    <source>
        <dbReference type="EMBL" id="JAD64943.1"/>
    </source>
</evidence>
<reference evidence="2" key="1">
    <citation type="submission" date="2014-09" db="EMBL/GenBank/DDBJ databases">
        <authorList>
            <person name="Magalhaes I.L.F."/>
            <person name="Oliveira U."/>
            <person name="Santos F.R."/>
            <person name="Vidigal T.H.D.A."/>
            <person name="Brescovit A.D."/>
            <person name="Santos A.J."/>
        </authorList>
    </citation>
    <scope>NUCLEOTIDE SEQUENCE</scope>
    <source>
        <tissue evidence="2">Shoot tissue taken approximately 20 cm above the soil surface</tissue>
    </source>
</reference>
<reference evidence="2" key="2">
    <citation type="journal article" date="2015" name="Data Brief">
        <title>Shoot transcriptome of the giant reed, Arundo donax.</title>
        <authorList>
            <person name="Barrero R.A."/>
            <person name="Guerrero F.D."/>
            <person name="Moolhuijzen P."/>
            <person name="Goolsby J.A."/>
            <person name="Tidwell J."/>
            <person name="Bellgard S.E."/>
            <person name="Bellgard M.I."/>
        </authorList>
    </citation>
    <scope>NUCLEOTIDE SEQUENCE</scope>
    <source>
        <tissue evidence="2">Shoot tissue taken approximately 20 cm above the soil surface</tissue>
    </source>
</reference>
<name>A0A0A9BRZ7_ARUDO</name>
<evidence type="ECO:0000256" key="1">
    <source>
        <dbReference type="SAM" id="SignalP"/>
    </source>
</evidence>
<organism evidence="2">
    <name type="scientific">Arundo donax</name>
    <name type="common">Giant reed</name>
    <name type="synonym">Donax arundinaceus</name>
    <dbReference type="NCBI Taxonomy" id="35708"/>
    <lineage>
        <taxon>Eukaryota</taxon>
        <taxon>Viridiplantae</taxon>
        <taxon>Streptophyta</taxon>
        <taxon>Embryophyta</taxon>
        <taxon>Tracheophyta</taxon>
        <taxon>Spermatophyta</taxon>
        <taxon>Magnoliopsida</taxon>
        <taxon>Liliopsida</taxon>
        <taxon>Poales</taxon>
        <taxon>Poaceae</taxon>
        <taxon>PACMAD clade</taxon>
        <taxon>Arundinoideae</taxon>
        <taxon>Arundineae</taxon>
        <taxon>Arundo</taxon>
    </lineage>
</organism>
<protein>
    <recommendedName>
        <fullName evidence="3">Secreted protein</fullName>
    </recommendedName>
</protein>
<evidence type="ECO:0008006" key="3">
    <source>
        <dbReference type="Google" id="ProtNLM"/>
    </source>
</evidence>